<dbReference type="SMART" id="SM00481">
    <property type="entry name" value="POLIIIAc"/>
    <property type="match status" value="1"/>
</dbReference>
<dbReference type="SUPFAM" id="SSF89550">
    <property type="entry name" value="PHP domain-like"/>
    <property type="match status" value="1"/>
</dbReference>
<dbReference type="InterPro" id="IPR052018">
    <property type="entry name" value="PHP_domain"/>
</dbReference>
<dbReference type="Gene3D" id="3.20.20.140">
    <property type="entry name" value="Metal-dependent hydrolases"/>
    <property type="match status" value="1"/>
</dbReference>
<dbReference type="Pfam" id="PF02811">
    <property type="entry name" value="PHP"/>
    <property type="match status" value="1"/>
</dbReference>
<reference evidence="2 3" key="1">
    <citation type="submission" date="2023-10" db="EMBL/GenBank/DDBJ databases">
        <title>Veillonella sp. nov., isolated from a pig farm feces dump.</title>
        <authorList>
            <person name="Chang Y.-H."/>
        </authorList>
    </citation>
    <scope>NUCLEOTIDE SEQUENCE [LARGE SCALE GENOMIC DNA]</scope>
    <source>
        <strain evidence="2 3">YH-vei2233</strain>
    </source>
</reference>
<dbReference type="EMBL" id="JAWJZB010000006">
    <property type="protein sequence ID" value="MDV5088468.1"/>
    <property type="molecule type" value="Genomic_DNA"/>
</dbReference>
<dbReference type="Proteomes" id="UP001272515">
    <property type="component" value="Unassembled WGS sequence"/>
</dbReference>
<feature type="domain" description="Polymerase/histidinol phosphatase N-terminal" evidence="1">
    <location>
        <begin position="5"/>
        <end position="69"/>
    </location>
</feature>
<proteinExistence type="predicted"/>
<accession>A0ABU3Z970</accession>
<dbReference type="InterPro" id="IPR004013">
    <property type="entry name" value="PHP_dom"/>
</dbReference>
<sequence length="275" mass="31682">MDMRVDFHMHSTFSDGIETPEQLLTHAIEQGISYMALTDHDEIDGCRVMKAIKQDQVQIITGCEFSSDFRGKDVHILGYDFDPNNKPLRDFLAYFKEKRYERVIKMIELCQANEFMITLEELKSKFPDTEAYGRPHIAQLLIEHGYAQNVQDAFDHILNAKGPCYVPKVKLKVPDVLDIIHQAAGLAILAHPILIRNDTWVEELLDYDFDGIEVYHSKHNTEAEERYLAMAKERHLLVSGGSDYHGINGRTPYHLGEYVVDSEKFNLFMKAIKAY</sequence>
<dbReference type="RefSeq" id="WP_317329982.1">
    <property type="nucleotide sequence ID" value="NZ_JAWJZA010000003.1"/>
</dbReference>
<evidence type="ECO:0000313" key="3">
    <source>
        <dbReference type="Proteomes" id="UP001272515"/>
    </source>
</evidence>
<dbReference type="InterPro" id="IPR003141">
    <property type="entry name" value="Pol/His_phosphatase_N"/>
</dbReference>
<comment type="caution">
    <text evidence="2">The sequence shown here is derived from an EMBL/GenBank/DDBJ whole genome shotgun (WGS) entry which is preliminary data.</text>
</comment>
<evidence type="ECO:0000259" key="1">
    <source>
        <dbReference type="SMART" id="SM00481"/>
    </source>
</evidence>
<organism evidence="2 3">
    <name type="scientific">Veillonella absiana</name>
    <dbReference type="NCBI Taxonomy" id="3079305"/>
    <lineage>
        <taxon>Bacteria</taxon>
        <taxon>Bacillati</taxon>
        <taxon>Bacillota</taxon>
        <taxon>Negativicutes</taxon>
        <taxon>Veillonellales</taxon>
        <taxon>Veillonellaceae</taxon>
        <taxon>Veillonella</taxon>
    </lineage>
</organism>
<dbReference type="PANTHER" id="PTHR42924:SF3">
    <property type="entry name" value="POLYMERASE_HISTIDINOL PHOSPHATASE N-TERMINAL DOMAIN-CONTAINING PROTEIN"/>
    <property type="match status" value="1"/>
</dbReference>
<name>A0ABU3Z970_9FIRM</name>
<protein>
    <submittedName>
        <fullName evidence="2">PHP domain-containing protein</fullName>
    </submittedName>
</protein>
<dbReference type="InterPro" id="IPR016195">
    <property type="entry name" value="Pol/histidinol_Pase-like"/>
</dbReference>
<keyword evidence="3" id="KW-1185">Reference proteome</keyword>
<dbReference type="PANTHER" id="PTHR42924">
    <property type="entry name" value="EXONUCLEASE"/>
    <property type="match status" value="1"/>
</dbReference>
<dbReference type="Gene3D" id="1.10.150.650">
    <property type="match status" value="1"/>
</dbReference>
<gene>
    <name evidence="2" type="ORF">RVY80_06370</name>
</gene>
<evidence type="ECO:0000313" key="2">
    <source>
        <dbReference type="EMBL" id="MDV5088468.1"/>
    </source>
</evidence>
<dbReference type="CDD" id="cd07438">
    <property type="entry name" value="PHP_HisPPase_AMP"/>
    <property type="match status" value="1"/>
</dbReference>